<evidence type="ECO:0000256" key="1">
    <source>
        <dbReference type="SAM" id="MobiDB-lite"/>
    </source>
</evidence>
<sequence>MREAARWTGAAVITAVLVTGCGTSGGGGKGAGETSAAQQPSASPTASAHPSRPGIVAPGVPGASANPSQQKPDGKKFDGIWVSTTSDGVSMHIVGTSAVYSDPESTCMGEARQSESAATLDLKCNGKQSAISGTAALLPGGKAIKVAWQNGRINTLQNPGAIKVELPKLDDFPTSPAGRPSE</sequence>
<organism evidence="2 3">
    <name type="scientific">Streptomyces olivoverticillatus</name>
    <dbReference type="NCBI Taxonomy" id="66427"/>
    <lineage>
        <taxon>Bacteria</taxon>
        <taxon>Bacillati</taxon>
        <taxon>Actinomycetota</taxon>
        <taxon>Actinomycetes</taxon>
        <taxon>Kitasatosporales</taxon>
        <taxon>Streptomycetaceae</taxon>
        <taxon>Streptomyces</taxon>
    </lineage>
</organism>
<protein>
    <recommendedName>
        <fullName evidence="4">Lipoprotein</fullName>
    </recommendedName>
</protein>
<evidence type="ECO:0000313" key="2">
    <source>
        <dbReference type="EMBL" id="MBB4894481.1"/>
    </source>
</evidence>
<dbReference type="PROSITE" id="PS51257">
    <property type="entry name" value="PROKAR_LIPOPROTEIN"/>
    <property type="match status" value="1"/>
</dbReference>
<comment type="caution">
    <text evidence="2">The sequence shown here is derived from an EMBL/GenBank/DDBJ whole genome shotgun (WGS) entry which is preliminary data.</text>
</comment>
<evidence type="ECO:0008006" key="4">
    <source>
        <dbReference type="Google" id="ProtNLM"/>
    </source>
</evidence>
<keyword evidence="3" id="KW-1185">Reference proteome</keyword>
<evidence type="ECO:0000313" key="3">
    <source>
        <dbReference type="Proteomes" id="UP000556084"/>
    </source>
</evidence>
<name>A0A7W7LRL0_9ACTN</name>
<dbReference type="RefSeq" id="WP_184350292.1">
    <property type="nucleotide sequence ID" value="NZ_JACHJH010000005.1"/>
</dbReference>
<proteinExistence type="predicted"/>
<gene>
    <name evidence="2" type="ORF">FHS39_003539</name>
</gene>
<feature type="compositionally biased region" description="Low complexity" evidence="1">
    <location>
        <begin position="32"/>
        <end position="51"/>
    </location>
</feature>
<dbReference type="Proteomes" id="UP000556084">
    <property type="component" value="Unassembled WGS sequence"/>
</dbReference>
<dbReference type="AlphaFoldDB" id="A0A7W7LRL0"/>
<accession>A0A7W7LRL0</accession>
<feature type="region of interest" description="Disordered" evidence="1">
    <location>
        <begin position="23"/>
        <end position="80"/>
    </location>
</feature>
<reference evidence="2 3" key="1">
    <citation type="submission" date="2020-08" db="EMBL/GenBank/DDBJ databases">
        <title>Genomic Encyclopedia of Type Strains, Phase III (KMG-III): the genomes of soil and plant-associated and newly described type strains.</title>
        <authorList>
            <person name="Whitman W."/>
        </authorList>
    </citation>
    <scope>NUCLEOTIDE SEQUENCE [LARGE SCALE GENOMIC DNA]</scope>
    <source>
        <strain evidence="2 3">CECT 3266</strain>
    </source>
</reference>
<dbReference type="EMBL" id="JACHJH010000005">
    <property type="protein sequence ID" value="MBB4894481.1"/>
    <property type="molecule type" value="Genomic_DNA"/>
</dbReference>